<gene>
    <name evidence="1" type="ORF">MU848_04535</name>
</gene>
<protein>
    <submittedName>
        <fullName evidence="1">Uncharacterized protein</fullName>
    </submittedName>
</protein>
<dbReference type="EMBL" id="JALKHS010000006">
    <property type="protein sequence ID" value="MCK0530850.1"/>
    <property type="molecule type" value="Genomic_DNA"/>
</dbReference>
<sequence length="226" mass="24865">MATTTRSVPEGVELTWDMFLTPYFSGCLAKNGVCLFPEIEDCFLNLPFLDMARSFWKADYAKAAHMLFNINGPAANNDPAHLDGTEFRGIDLQNAPAWLLNTMAKSGLFRSWQLKKAQVIAWFYRGAIGGGFTYWPDGPAALPQRIAAPMWNKGVVAENEMMYHRAEANGPVDQRMPKGLAFNSLLQADPAVPDGWQITSDGEVIQAIPAQEARILVHGGLNCTST</sequence>
<accession>A0ABT0DUR8</accession>
<evidence type="ECO:0000313" key="1">
    <source>
        <dbReference type="EMBL" id="MCK0530850.1"/>
    </source>
</evidence>
<name>A0ABT0DUR8_9SPHN</name>
<dbReference type="RefSeq" id="WP_247230492.1">
    <property type="nucleotide sequence ID" value="NZ_JALKHS010000006.1"/>
</dbReference>
<proteinExistence type="predicted"/>
<evidence type="ECO:0000313" key="2">
    <source>
        <dbReference type="Proteomes" id="UP001203512"/>
    </source>
</evidence>
<keyword evidence="2" id="KW-1185">Reference proteome</keyword>
<comment type="caution">
    <text evidence="1">The sequence shown here is derived from an EMBL/GenBank/DDBJ whole genome shotgun (WGS) entry which is preliminary data.</text>
</comment>
<reference evidence="1 2" key="1">
    <citation type="submission" date="2022-04" db="EMBL/GenBank/DDBJ databases">
        <authorList>
            <person name="Huq M.A."/>
        </authorList>
    </citation>
    <scope>NUCLEOTIDE SEQUENCE [LARGE SCALE GENOMIC DNA]</scope>
    <source>
        <strain evidence="1 2">MAH-33</strain>
    </source>
</reference>
<organism evidence="1 2">
    <name type="scientific">Sphingobium agri</name>
    <dbReference type="NCBI Taxonomy" id="2933566"/>
    <lineage>
        <taxon>Bacteria</taxon>
        <taxon>Pseudomonadati</taxon>
        <taxon>Pseudomonadota</taxon>
        <taxon>Alphaproteobacteria</taxon>
        <taxon>Sphingomonadales</taxon>
        <taxon>Sphingomonadaceae</taxon>
        <taxon>Sphingobium</taxon>
    </lineage>
</organism>
<dbReference type="Proteomes" id="UP001203512">
    <property type="component" value="Unassembled WGS sequence"/>
</dbReference>